<dbReference type="PRINTS" id="PR00449">
    <property type="entry name" value="RASTRNSFRMNG"/>
</dbReference>
<reference evidence="3" key="1">
    <citation type="journal article" date="2022" name="DNA Res.">
        <title>Genome analysis of five recently described species of the CUG-Ser clade uncovers Candida theae as a new hybrid lineage with pathogenic potential in the Candida parapsilosis species complex.</title>
        <authorList>
            <person name="Mixao V."/>
            <person name="Del Olmo V."/>
            <person name="Hegedusova E."/>
            <person name="Saus E."/>
            <person name="Pryszcz L."/>
            <person name="Cillingova A."/>
            <person name="Nosek J."/>
            <person name="Gabaldon T."/>
        </authorList>
    </citation>
    <scope>NUCLEOTIDE SEQUENCE</scope>
    <source>
        <strain evidence="3">CBS 10844</strain>
    </source>
</reference>
<dbReference type="SMART" id="SM00173">
    <property type="entry name" value="RAS"/>
    <property type="match status" value="1"/>
</dbReference>
<dbReference type="AlphaFoldDB" id="A0AAI9X004"/>
<keyword evidence="1" id="KW-0547">Nucleotide-binding</keyword>
<comment type="caution">
    <text evidence="3">The sequence shown here is derived from an EMBL/GenBank/DDBJ whole genome shotgun (WGS) entry which is preliminary data.</text>
</comment>
<dbReference type="PROSITE" id="PS51421">
    <property type="entry name" value="RAS"/>
    <property type="match status" value="1"/>
</dbReference>
<keyword evidence="2" id="KW-0342">GTP-binding</keyword>
<evidence type="ECO:0000313" key="3">
    <source>
        <dbReference type="EMBL" id="KAI3406430.2"/>
    </source>
</evidence>
<gene>
    <name evidence="3" type="ORF">KGF56_000911</name>
</gene>
<protein>
    <submittedName>
        <fullName evidence="3">YPT53</fullName>
    </submittedName>
</protein>
<name>A0AAI9X004_9ASCO</name>
<dbReference type="Pfam" id="PF00071">
    <property type="entry name" value="Ras"/>
    <property type="match status" value="1"/>
</dbReference>
<dbReference type="PROSITE" id="PS51419">
    <property type="entry name" value="RAB"/>
    <property type="match status" value="1"/>
</dbReference>
<evidence type="ECO:0000256" key="1">
    <source>
        <dbReference type="ARBA" id="ARBA00022741"/>
    </source>
</evidence>
<dbReference type="Gene3D" id="3.40.50.300">
    <property type="entry name" value="P-loop containing nucleotide triphosphate hydrolases"/>
    <property type="match status" value="1"/>
</dbReference>
<dbReference type="SUPFAM" id="SSF52540">
    <property type="entry name" value="P-loop containing nucleoside triphosphate hydrolases"/>
    <property type="match status" value="1"/>
</dbReference>
<dbReference type="InterPro" id="IPR027417">
    <property type="entry name" value="P-loop_NTPase"/>
</dbReference>
<accession>A0AAI9X004</accession>
<dbReference type="GO" id="GO:0005525">
    <property type="term" value="F:GTP binding"/>
    <property type="evidence" value="ECO:0007669"/>
    <property type="project" value="UniProtKB-KW"/>
</dbReference>
<dbReference type="InterPro" id="IPR001806">
    <property type="entry name" value="Small_GTPase"/>
</dbReference>
<organism evidence="3 4">
    <name type="scientific">Candida oxycetoniae</name>
    <dbReference type="NCBI Taxonomy" id="497107"/>
    <lineage>
        <taxon>Eukaryota</taxon>
        <taxon>Fungi</taxon>
        <taxon>Dikarya</taxon>
        <taxon>Ascomycota</taxon>
        <taxon>Saccharomycotina</taxon>
        <taxon>Pichiomycetes</taxon>
        <taxon>Debaryomycetaceae</taxon>
        <taxon>Candida/Lodderomyces clade</taxon>
        <taxon>Candida</taxon>
    </lineage>
</organism>
<dbReference type="PROSITE" id="PS51420">
    <property type="entry name" value="RHO"/>
    <property type="match status" value="1"/>
</dbReference>
<evidence type="ECO:0000313" key="4">
    <source>
        <dbReference type="Proteomes" id="UP001202479"/>
    </source>
</evidence>
<dbReference type="EMBL" id="JAHUZD010000024">
    <property type="protein sequence ID" value="KAI3406430.2"/>
    <property type="molecule type" value="Genomic_DNA"/>
</dbReference>
<evidence type="ECO:0000256" key="2">
    <source>
        <dbReference type="ARBA" id="ARBA00023134"/>
    </source>
</evidence>
<dbReference type="PANTHER" id="PTHR24073">
    <property type="entry name" value="DRAB5-RELATED"/>
    <property type="match status" value="1"/>
</dbReference>
<proteinExistence type="predicted"/>
<keyword evidence="4" id="KW-1185">Reference proteome</keyword>
<dbReference type="RefSeq" id="XP_049182175.1">
    <property type="nucleotide sequence ID" value="XM_049326870.1"/>
</dbReference>
<dbReference type="InterPro" id="IPR005225">
    <property type="entry name" value="Small_GTP-bd"/>
</dbReference>
<dbReference type="GeneID" id="73378528"/>
<dbReference type="Proteomes" id="UP001202479">
    <property type="component" value="Unassembled WGS sequence"/>
</dbReference>
<dbReference type="NCBIfam" id="TIGR00231">
    <property type="entry name" value="small_GTP"/>
    <property type="match status" value="1"/>
</dbReference>
<sequence length="214" mass="24527">MPEDSQLPPYKVVVLGESSVGKTSLVHRFTLDKYDAHTSNTIGAAYITKIFSSRRQPERKIRLEIWDTAGQERYRSLTPMYYRNANAALVCFDLNNFEHSFKTAKYWIEQLELNNAFAASNKIDIRFVGTKADLATTQNSPSQEEEINQYIKEQKGIRSFNKTSSKENSGVLELFEEIVDDIDEAYIEKYYSELKDSQKAGVVMNTRRTSSTCC</sequence>
<dbReference type="GO" id="GO:0003924">
    <property type="term" value="F:GTPase activity"/>
    <property type="evidence" value="ECO:0007669"/>
    <property type="project" value="InterPro"/>
</dbReference>
<dbReference type="SMART" id="SM00174">
    <property type="entry name" value="RHO"/>
    <property type="match status" value="1"/>
</dbReference>
<dbReference type="SMART" id="SM00175">
    <property type="entry name" value="RAB"/>
    <property type="match status" value="1"/>
</dbReference>
<dbReference type="FunFam" id="3.40.50.300:FF:000808">
    <property type="entry name" value="Small GTP-binding protein, putative"/>
    <property type="match status" value="1"/>
</dbReference>